<evidence type="ECO:0000256" key="2">
    <source>
        <dbReference type="ARBA" id="ARBA00022946"/>
    </source>
</evidence>
<keyword evidence="2" id="KW-0809">Transit peptide</keyword>
<evidence type="ECO:0000256" key="4">
    <source>
        <dbReference type="ARBA" id="ARBA00023128"/>
    </source>
</evidence>
<evidence type="ECO:0000313" key="10">
    <source>
        <dbReference type="Proteomes" id="UP000076842"/>
    </source>
</evidence>
<dbReference type="EMBL" id="KV424030">
    <property type="protein sequence ID" value="KZT53722.1"/>
    <property type="molecule type" value="Genomic_DNA"/>
</dbReference>
<evidence type="ECO:0000313" key="9">
    <source>
        <dbReference type="EMBL" id="KZT53722.1"/>
    </source>
</evidence>
<feature type="compositionally biased region" description="Basic and acidic residues" evidence="8">
    <location>
        <begin position="60"/>
        <end position="99"/>
    </location>
</feature>
<organism evidence="9 10">
    <name type="scientific">Calocera cornea HHB12733</name>
    <dbReference type="NCBI Taxonomy" id="1353952"/>
    <lineage>
        <taxon>Eukaryota</taxon>
        <taxon>Fungi</taxon>
        <taxon>Dikarya</taxon>
        <taxon>Basidiomycota</taxon>
        <taxon>Agaricomycotina</taxon>
        <taxon>Dacrymycetes</taxon>
        <taxon>Dacrymycetales</taxon>
        <taxon>Dacrymycetaceae</taxon>
        <taxon>Calocera</taxon>
    </lineage>
</organism>
<dbReference type="GO" id="GO:0005762">
    <property type="term" value="C:mitochondrial large ribosomal subunit"/>
    <property type="evidence" value="ECO:0007669"/>
    <property type="project" value="TreeGrafter"/>
</dbReference>
<evidence type="ECO:0000256" key="8">
    <source>
        <dbReference type="SAM" id="MobiDB-lite"/>
    </source>
</evidence>
<evidence type="ECO:0000256" key="5">
    <source>
        <dbReference type="ARBA" id="ARBA00023274"/>
    </source>
</evidence>
<dbReference type="PANTHER" id="PTHR28595">
    <property type="entry name" value="39S RIBOSOMAL PROTEIN L54, MITOCHONDRIAL"/>
    <property type="match status" value="1"/>
</dbReference>
<keyword evidence="5" id="KW-0687">Ribonucleoprotein</keyword>
<accession>A0A165DX58</accession>
<comment type="similarity">
    <text evidence="6">Belongs to the mitochondrion-specific ribosomal protein mL54 family.</text>
</comment>
<evidence type="ECO:0000256" key="6">
    <source>
        <dbReference type="ARBA" id="ARBA00033752"/>
    </source>
</evidence>
<reference evidence="9 10" key="1">
    <citation type="journal article" date="2016" name="Mol. Biol. Evol.">
        <title>Comparative Genomics of Early-Diverging Mushroom-Forming Fungi Provides Insights into the Origins of Lignocellulose Decay Capabilities.</title>
        <authorList>
            <person name="Nagy L.G."/>
            <person name="Riley R."/>
            <person name="Tritt A."/>
            <person name="Adam C."/>
            <person name="Daum C."/>
            <person name="Floudas D."/>
            <person name="Sun H."/>
            <person name="Yadav J.S."/>
            <person name="Pangilinan J."/>
            <person name="Larsson K.H."/>
            <person name="Matsuura K."/>
            <person name="Barry K."/>
            <person name="Labutti K."/>
            <person name="Kuo R."/>
            <person name="Ohm R.A."/>
            <person name="Bhattacharya S.S."/>
            <person name="Shirouzu T."/>
            <person name="Yoshinaga Y."/>
            <person name="Martin F.M."/>
            <person name="Grigoriev I.V."/>
            <person name="Hibbett D.S."/>
        </authorList>
    </citation>
    <scope>NUCLEOTIDE SEQUENCE [LARGE SCALE GENOMIC DNA]</scope>
    <source>
        <strain evidence="9 10">HHB12733</strain>
    </source>
</reference>
<comment type="subcellular location">
    <subcellularLocation>
        <location evidence="1">Mitochondrion</location>
    </subcellularLocation>
</comment>
<evidence type="ECO:0000256" key="3">
    <source>
        <dbReference type="ARBA" id="ARBA00022980"/>
    </source>
</evidence>
<keyword evidence="10" id="KW-1185">Reference proteome</keyword>
<keyword evidence="3" id="KW-0689">Ribosomal protein</keyword>
<gene>
    <name evidence="9" type="ORF">CALCODRAFT_439685</name>
</gene>
<evidence type="ECO:0000256" key="1">
    <source>
        <dbReference type="ARBA" id="ARBA00004173"/>
    </source>
</evidence>
<dbReference type="GO" id="GO:0003735">
    <property type="term" value="F:structural constituent of ribosome"/>
    <property type="evidence" value="ECO:0007669"/>
    <property type="project" value="TreeGrafter"/>
</dbReference>
<dbReference type="Proteomes" id="UP000076842">
    <property type="component" value="Unassembled WGS sequence"/>
</dbReference>
<sequence length="118" mass="13889">MRAAVSSCPEGTILAGIQYLKDAPPLVAKADEAYPAWLWTLLDDTPPAGKKGAKQARNATAREEQERLARERERERRIATETQEEKWERERAELDEERRKMRRENREKIRYQNFMKTT</sequence>
<dbReference type="AlphaFoldDB" id="A0A165DX58"/>
<feature type="region of interest" description="Disordered" evidence="8">
    <location>
        <begin position="46"/>
        <end position="99"/>
    </location>
</feature>
<name>A0A165DX58_9BASI</name>
<dbReference type="InterPro" id="IPR013870">
    <property type="entry name" value="Ribosomal_mL54"/>
</dbReference>
<proteinExistence type="inferred from homology"/>
<dbReference type="OrthoDB" id="10252718at2759"/>
<keyword evidence="4" id="KW-0496">Mitochondrion</keyword>
<evidence type="ECO:0000256" key="7">
    <source>
        <dbReference type="ARBA" id="ARBA00035179"/>
    </source>
</evidence>
<dbReference type="PANTHER" id="PTHR28595:SF1">
    <property type="entry name" value="LARGE RIBOSOMAL SUBUNIT PROTEIN ML54"/>
    <property type="match status" value="1"/>
</dbReference>
<protein>
    <recommendedName>
        <fullName evidence="7">Large ribosomal subunit protein mL54</fullName>
    </recommendedName>
</protein>
<dbReference type="Pfam" id="PF08561">
    <property type="entry name" value="Ribosomal_L37"/>
    <property type="match status" value="1"/>
</dbReference>
<dbReference type="InParanoid" id="A0A165DX58"/>
<dbReference type="STRING" id="1353952.A0A165DX58"/>